<keyword evidence="2" id="KW-0732">Signal</keyword>
<feature type="compositionally biased region" description="Low complexity" evidence="1">
    <location>
        <begin position="337"/>
        <end position="349"/>
    </location>
</feature>
<organism evidence="3 4">
    <name type="scientific">Pelagibius litoralis</name>
    <dbReference type="NCBI Taxonomy" id="374515"/>
    <lineage>
        <taxon>Bacteria</taxon>
        <taxon>Pseudomonadati</taxon>
        <taxon>Pseudomonadota</taxon>
        <taxon>Alphaproteobacteria</taxon>
        <taxon>Rhodospirillales</taxon>
        <taxon>Rhodovibrionaceae</taxon>
        <taxon>Pelagibius</taxon>
    </lineage>
</organism>
<keyword evidence="4" id="KW-1185">Reference proteome</keyword>
<evidence type="ECO:0000256" key="1">
    <source>
        <dbReference type="SAM" id="MobiDB-lite"/>
    </source>
</evidence>
<feature type="region of interest" description="Disordered" evidence="1">
    <location>
        <begin position="322"/>
        <end position="398"/>
    </location>
</feature>
<comment type="caution">
    <text evidence="3">The sequence shown here is derived from an EMBL/GenBank/DDBJ whole genome shotgun (WGS) entry which is preliminary data.</text>
</comment>
<accession>A0A967C5V5</accession>
<sequence>MSVKVARQVKMTSWKMALKSSCLAMAAAAVVLPFGASGQDSGPAASGATFYTGPNFTGQSKTLTLAADQPYQAIPFVGDELNEKIASLKVDPQLGVILFQRPYFASRDDACGPNLGSRDNPKAWWLGLTADFEPRTALPADQPYETGEVQSNDYSSVIAYRRDLGPPPGFLLLERRSYYNRGCERSEDQSYFNRLFVPVPNPPKREACTDLTLPASSYGAGADAPKFTRLSEAVALQPGNFSERYQGIDHRFTATVFSGPGCTGPSITLTSSDDGRPARHKLKDFNFDRRAKSVLIRYQRGPLDPYLESPSVASAVPAAPAAAAPAPGSTFTSQGQTAPAAATPAPAAPSSQGLQPQAPAPVTSPPAQAGGGLQPAPPGAPAQQQQALQPSPQVQPVPVQPAVTAPQRVPSGPQEETFRFPVHQVYRLNFCLDNDQGCGDPAARTWCQNKGFSSAARWSQEENIGALYPTVFIGSGTICDKFLCDGFEEITCTR</sequence>
<dbReference type="EMBL" id="JAAQPH010000001">
    <property type="protein sequence ID" value="NIA67092.1"/>
    <property type="molecule type" value="Genomic_DNA"/>
</dbReference>
<dbReference type="RefSeq" id="WP_167220380.1">
    <property type="nucleotide sequence ID" value="NZ_JAAQPH010000001.1"/>
</dbReference>
<reference evidence="3" key="1">
    <citation type="submission" date="2020-03" db="EMBL/GenBank/DDBJ databases">
        <title>Genome of Pelagibius litoralis DSM 21314T.</title>
        <authorList>
            <person name="Wang G."/>
        </authorList>
    </citation>
    <scope>NUCLEOTIDE SEQUENCE</scope>
    <source>
        <strain evidence="3">DSM 21314</strain>
    </source>
</reference>
<protein>
    <submittedName>
        <fullName evidence="3">Uncharacterized protein</fullName>
    </submittedName>
</protein>
<proteinExistence type="predicted"/>
<dbReference type="Proteomes" id="UP000761264">
    <property type="component" value="Unassembled WGS sequence"/>
</dbReference>
<name>A0A967C5V5_9PROT</name>
<evidence type="ECO:0000313" key="3">
    <source>
        <dbReference type="EMBL" id="NIA67092.1"/>
    </source>
</evidence>
<feature type="chain" id="PRO_5037339619" evidence="2">
    <location>
        <begin position="27"/>
        <end position="494"/>
    </location>
</feature>
<evidence type="ECO:0000256" key="2">
    <source>
        <dbReference type="SAM" id="SignalP"/>
    </source>
</evidence>
<gene>
    <name evidence="3" type="ORF">HBA54_00635</name>
</gene>
<dbReference type="Gene3D" id="2.60.20.10">
    <property type="entry name" value="Crystallins"/>
    <property type="match status" value="1"/>
</dbReference>
<feature type="compositionally biased region" description="Low complexity" evidence="1">
    <location>
        <begin position="381"/>
        <end position="392"/>
    </location>
</feature>
<dbReference type="AlphaFoldDB" id="A0A967C5V5"/>
<evidence type="ECO:0000313" key="4">
    <source>
        <dbReference type="Proteomes" id="UP000761264"/>
    </source>
</evidence>
<feature type="signal peptide" evidence="2">
    <location>
        <begin position="1"/>
        <end position="26"/>
    </location>
</feature>